<dbReference type="EMBL" id="CAJNOQ010030416">
    <property type="protein sequence ID" value="CAF1574467.1"/>
    <property type="molecule type" value="Genomic_DNA"/>
</dbReference>
<protein>
    <submittedName>
        <fullName evidence="2">Uncharacterized protein</fullName>
    </submittedName>
</protein>
<dbReference type="EMBL" id="CAJOBC010096287">
    <property type="protein sequence ID" value="CAF4439038.1"/>
    <property type="molecule type" value="Genomic_DNA"/>
</dbReference>
<dbReference type="AlphaFoldDB" id="A0A815YS51"/>
<reference evidence="2" key="1">
    <citation type="submission" date="2021-02" db="EMBL/GenBank/DDBJ databases">
        <authorList>
            <person name="Nowell W R."/>
        </authorList>
    </citation>
    <scope>NUCLEOTIDE SEQUENCE</scope>
</reference>
<proteinExistence type="predicted"/>
<name>A0A815YS51_9BILA</name>
<feature type="compositionally biased region" description="Basic and acidic residues" evidence="1">
    <location>
        <begin position="52"/>
        <end position="82"/>
    </location>
</feature>
<organism evidence="2 4">
    <name type="scientific">Didymodactylos carnosus</name>
    <dbReference type="NCBI Taxonomy" id="1234261"/>
    <lineage>
        <taxon>Eukaryota</taxon>
        <taxon>Metazoa</taxon>
        <taxon>Spiralia</taxon>
        <taxon>Gnathifera</taxon>
        <taxon>Rotifera</taxon>
        <taxon>Eurotatoria</taxon>
        <taxon>Bdelloidea</taxon>
        <taxon>Philodinida</taxon>
        <taxon>Philodinidae</taxon>
        <taxon>Didymodactylos</taxon>
    </lineage>
</organism>
<evidence type="ECO:0000313" key="2">
    <source>
        <dbReference type="EMBL" id="CAF1574467.1"/>
    </source>
</evidence>
<comment type="caution">
    <text evidence="2">The sequence shown here is derived from an EMBL/GenBank/DDBJ whole genome shotgun (WGS) entry which is preliminary data.</text>
</comment>
<gene>
    <name evidence="2" type="ORF">GPM918_LOCUS40625</name>
    <name evidence="3" type="ORF">SRO942_LOCUS41589</name>
</gene>
<dbReference type="Proteomes" id="UP000663829">
    <property type="component" value="Unassembled WGS sequence"/>
</dbReference>
<feature type="region of interest" description="Disordered" evidence="1">
    <location>
        <begin position="39"/>
        <end position="92"/>
    </location>
</feature>
<sequence>MFIDGLDNEDEDNDYDLETNDYVEYNPLYFWQQQQTQLKSLRDGTGRGPYGTRRDGTGRDDVLTGRDETGRDEVLTGRDGTGRQKILSRAPL</sequence>
<evidence type="ECO:0000313" key="3">
    <source>
        <dbReference type="EMBL" id="CAF4439038.1"/>
    </source>
</evidence>
<evidence type="ECO:0000313" key="4">
    <source>
        <dbReference type="Proteomes" id="UP000663829"/>
    </source>
</evidence>
<accession>A0A815YS51</accession>
<dbReference type="Proteomes" id="UP000681722">
    <property type="component" value="Unassembled WGS sequence"/>
</dbReference>
<evidence type="ECO:0000256" key="1">
    <source>
        <dbReference type="SAM" id="MobiDB-lite"/>
    </source>
</evidence>
<keyword evidence="4" id="KW-1185">Reference proteome</keyword>